<protein>
    <recommendedName>
        <fullName evidence="3">NTPase</fullName>
    </recommendedName>
</protein>
<proteinExistence type="predicted"/>
<comment type="caution">
    <text evidence="1">The sequence shown here is derived from an EMBL/GenBank/DDBJ whole genome shotgun (WGS) entry which is preliminary data.</text>
</comment>
<organism evidence="1 2">
    <name type="scientific">Hymenobacter jeollabukensis</name>
    <dbReference type="NCBI Taxonomy" id="2025313"/>
    <lineage>
        <taxon>Bacteria</taxon>
        <taxon>Pseudomonadati</taxon>
        <taxon>Bacteroidota</taxon>
        <taxon>Cytophagia</taxon>
        <taxon>Cytophagales</taxon>
        <taxon>Hymenobacteraceae</taxon>
        <taxon>Hymenobacter</taxon>
    </lineage>
</organism>
<sequence>MRIHLLSGPIRSGKTTRLRHWAAGRTDVGGLLMPTDAHGQRHFLDLRSGLRWPVSARPGQWPVQQVGRFRFSPAAFDWANAALRGAATEPAVQWLVVDEIGPLELRGQGLAPAFTALLAARRLPNHLVLVVRAGLVEAVWQRFQLHRWAPISFWD</sequence>
<name>A0A5R8WKU0_9BACT</name>
<dbReference type="EMBL" id="VAJM01000013">
    <property type="protein sequence ID" value="TLM89520.1"/>
    <property type="molecule type" value="Genomic_DNA"/>
</dbReference>
<keyword evidence="2" id="KW-1185">Reference proteome</keyword>
<dbReference type="RefSeq" id="WP_138080595.1">
    <property type="nucleotide sequence ID" value="NZ_VAJM01000013.1"/>
</dbReference>
<gene>
    <name evidence="1" type="ORF">FDY95_20840</name>
</gene>
<dbReference type="OrthoDB" id="9788394at2"/>
<accession>A0A5R8WKU0</accession>
<evidence type="ECO:0000313" key="1">
    <source>
        <dbReference type="EMBL" id="TLM89520.1"/>
    </source>
</evidence>
<dbReference type="InterPro" id="IPR027417">
    <property type="entry name" value="P-loop_NTPase"/>
</dbReference>
<dbReference type="Proteomes" id="UP000305517">
    <property type="component" value="Unassembled WGS sequence"/>
</dbReference>
<dbReference type="AlphaFoldDB" id="A0A5R8WKU0"/>
<evidence type="ECO:0008006" key="3">
    <source>
        <dbReference type="Google" id="ProtNLM"/>
    </source>
</evidence>
<dbReference type="Gene3D" id="3.40.50.300">
    <property type="entry name" value="P-loop containing nucleotide triphosphate hydrolases"/>
    <property type="match status" value="1"/>
</dbReference>
<evidence type="ECO:0000313" key="2">
    <source>
        <dbReference type="Proteomes" id="UP000305517"/>
    </source>
</evidence>
<reference evidence="1 2" key="1">
    <citation type="submission" date="2019-05" db="EMBL/GenBank/DDBJ databases">
        <title>Hymenobacter edaphi sp. nov., isolated from abandoned arsenic-contaminated farmland soil.</title>
        <authorList>
            <person name="Nie L."/>
        </authorList>
    </citation>
    <scope>NUCLEOTIDE SEQUENCE [LARGE SCALE GENOMIC DNA]</scope>
    <source>
        <strain evidence="1 2">1-3-3-8</strain>
    </source>
</reference>